<accession>A0A560GA12</accession>
<dbReference type="EMBL" id="VITO01000002">
    <property type="protein sequence ID" value="TWB30746.1"/>
    <property type="molecule type" value="Genomic_DNA"/>
</dbReference>
<evidence type="ECO:0000313" key="2">
    <source>
        <dbReference type="Proteomes" id="UP000316545"/>
    </source>
</evidence>
<dbReference type="InterPro" id="IPR011990">
    <property type="entry name" value="TPR-like_helical_dom_sf"/>
</dbReference>
<dbReference type="Pfam" id="PF13374">
    <property type="entry name" value="TPR_10"/>
    <property type="match status" value="1"/>
</dbReference>
<name>A0A560GA12_9PROT</name>
<gene>
    <name evidence="1" type="ORF">FBZ88_102311</name>
</gene>
<dbReference type="SUPFAM" id="SSF48452">
    <property type="entry name" value="TPR-like"/>
    <property type="match status" value="1"/>
</dbReference>
<dbReference type="Proteomes" id="UP000316545">
    <property type="component" value="Unassembled WGS sequence"/>
</dbReference>
<comment type="caution">
    <text evidence="1">The sequence shown here is derived from an EMBL/GenBank/DDBJ whole genome shotgun (WGS) entry which is preliminary data.</text>
</comment>
<organism evidence="1 2">
    <name type="scientific">Nitrospirillum amazonense</name>
    <dbReference type="NCBI Taxonomy" id="28077"/>
    <lineage>
        <taxon>Bacteria</taxon>
        <taxon>Pseudomonadati</taxon>
        <taxon>Pseudomonadota</taxon>
        <taxon>Alphaproteobacteria</taxon>
        <taxon>Rhodospirillales</taxon>
        <taxon>Azospirillaceae</taxon>
        <taxon>Nitrospirillum</taxon>
    </lineage>
</organism>
<proteinExistence type="predicted"/>
<reference evidence="1 2" key="1">
    <citation type="submission" date="2019-06" db="EMBL/GenBank/DDBJ databases">
        <title>Genomic Encyclopedia of Type Strains, Phase IV (KMG-V): Genome sequencing to study the core and pangenomes of soil and plant-associated prokaryotes.</title>
        <authorList>
            <person name="Whitman W."/>
        </authorList>
    </citation>
    <scope>NUCLEOTIDE SEQUENCE [LARGE SCALE GENOMIC DNA]</scope>
    <source>
        <strain evidence="1 2">BR 11865</strain>
    </source>
</reference>
<sequence>MAGMLDPQELLQQATAARRAGRLSEALDLASQAVALSRASGQTCGADLPQALTQLAQALRDLQRPAEARLPQEEAVALSRNAGDGLSTARALRHLGGILDDMAAHGDAVPVYAEMMALYQAAEVAPLEMANAVRALACNAEGRGDQREAEARWREALDRYAALDAVFRGDFGLADNPGVKEARTRLSRLQASPV</sequence>
<evidence type="ECO:0000313" key="1">
    <source>
        <dbReference type="EMBL" id="TWB30746.1"/>
    </source>
</evidence>
<protein>
    <submittedName>
        <fullName evidence="1">Tetratricopeptide repeat protein</fullName>
    </submittedName>
</protein>
<keyword evidence="2" id="KW-1185">Reference proteome</keyword>
<dbReference type="Gene3D" id="1.25.40.10">
    <property type="entry name" value="Tetratricopeptide repeat domain"/>
    <property type="match status" value="1"/>
</dbReference>
<dbReference type="AlphaFoldDB" id="A0A560GA12"/>